<dbReference type="EMBL" id="HBFQ01051435">
    <property type="protein sequence ID" value="CAD8862359.1"/>
    <property type="molecule type" value="Transcribed_RNA"/>
</dbReference>
<feature type="compositionally biased region" description="Low complexity" evidence="1">
    <location>
        <begin position="187"/>
        <end position="199"/>
    </location>
</feature>
<evidence type="ECO:0000256" key="1">
    <source>
        <dbReference type="SAM" id="MobiDB-lite"/>
    </source>
</evidence>
<sequence>MSAALAEPLIEPLYGPVWTAFGQVFEFQHESLKISSLTWFGCQEPRFVPWASIASVDVRWDCFLGTLTIRHKGDGSTEYKFPPHNLLQTAGHIIAELQRCKLAGEAEEVMERHSGHLNAGLTSKGVIVKKKTAMCHWTGAFVTWSDVVSADLQRSCCGSTITLRTSIEENNQSQVFRLASAQSLGVSSTSVPSRASSNSDNEGSDSTPQDIMPTFGTVEDLIAPEDPSEPLPVFLTLSFRGEAKAMEDVFGVISRLVAQASNADPSNAGALGSVKSMTLTTLGVEVTNRSSRRFLPWRSVADADWVSSCCQEPAMVITDSLGGTTSVPGVEKDGLLSFFTVFRKMAKLDARMLGVDGKAREALPGTGIRMDVSGVHLANGHLAWADMDDIEMDVHPFCSYIFVLQGEDRHKVASDWFFMHEGMSSIFRKMLARKFGLDLVAKVNGRHFGGSRGAVNTSLLTDSWLRLAAKTGRWTSTVMLLDLDAVRGSNVVSDTALGVHTRDLVSRAACRIGKAAKTEKLIIQLARDDDAYEIKDDLTRRSARRKCAMGWLSAQNLVESSM</sequence>
<evidence type="ECO:0000313" key="2">
    <source>
        <dbReference type="EMBL" id="CAD8862359.1"/>
    </source>
</evidence>
<accession>A0A7S1AQX6</accession>
<name>A0A7S1AQX6_NOCSC</name>
<reference evidence="2" key="1">
    <citation type="submission" date="2021-01" db="EMBL/GenBank/DDBJ databases">
        <authorList>
            <person name="Corre E."/>
            <person name="Pelletier E."/>
            <person name="Niang G."/>
            <person name="Scheremetjew M."/>
            <person name="Finn R."/>
            <person name="Kale V."/>
            <person name="Holt S."/>
            <person name="Cochrane G."/>
            <person name="Meng A."/>
            <person name="Brown T."/>
            <person name="Cohen L."/>
        </authorList>
    </citation>
    <scope>NUCLEOTIDE SEQUENCE</scope>
</reference>
<protein>
    <submittedName>
        <fullName evidence="2">Uncharacterized protein</fullName>
    </submittedName>
</protein>
<proteinExistence type="predicted"/>
<gene>
    <name evidence="2" type="ORF">NSCI0253_LOCUS36714</name>
</gene>
<dbReference type="AlphaFoldDB" id="A0A7S1AQX6"/>
<feature type="region of interest" description="Disordered" evidence="1">
    <location>
        <begin position="187"/>
        <end position="213"/>
    </location>
</feature>
<feature type="compositionally biased region" description="Polar residues" evidence="1">
    <location>
        <begin position="200"/>
        <end position="209"/>
    </location>
</feature>
<organism evidence="2">
    <name type="scientific">Noctiluca scintillans</name>
    <name type="common">Sea sparkle</name>
    <name type="synonym">Red tide dinoflagellate</name>
    <dbReference type="NCBI Taxonomy" id="2966"/>
    <lineage>
        <taxon>Eukaryota</taxon>
        <taxon>Sar</taxon>
        <taxon>Alveolata</taxon>
        <taxon>Dinophyceae</taxon>
        <taxon>Noctilucales</taxon>
        <taxon>Noctilucaceae</taxon>
        <taxon>Noctiluca</taxon>
    </lineage>
</organism>